<feature type="signal peptide" evidence="5">
    <location>
        <begin position="1"/>
        <end position="29"/>
    </location>
</feature>
<reference evidence="6" key="1">
    <citation type="submission" date="2023-04" db="EMBL/GenBank/DDBJ databases">
        <title>Sphingomonas sp. MAHUQ-71 isolated from rice field.</title>
        <authorList>
            <person name="Huq M.A."/>
        </authorList>
    </citation>
    <scope>NUCLEOTIDE SEQUENCE</scope>
    <source>
        <strain evidence="6">MAHUQ-71</strain>
    </source>
</reference>
<keyword evidence="3 6" id="KW-0378">Hydrolase</keyword>
<keyword evidence="7" id="KW-1185">Reference proteome</keyword>
<name>A0ABT6N1T4_9SPHN</name>
<evidence type="ECO:0000256" key="1">
    <source>
        <dbReference type="ARBA" id="ARBA00022487"/>
    </source>
</evidence>
<dbReference type="Proteomes" id="UP001160625">
    <property type="component" value="Unassembled WGS sequence"/>
</dbReference>
<dbReference type="EMBL" id="JARYGZ010000001">
    <property type="protein sequence ID" value="MDH7639256.1"/>
    <property type="molecule type" value="Genomic_DNA"/>
</dbReference>
<keyword evidence="2 5" id="KW-0732">Signal</keyword>
<sequence length="572" mass="61029">MIDRIRLGRGLGKLLCIAACLGLSVPANVAPPKRSATPADAQPLALPAVPAAVDCASLRSADVSRSVGAKTVVADATIADDQAPSAYCDVHVVVDDYARFELRLPARIWTQRLLFGGGPGAQAAPGIDLSRFATVSWEDLGRRQNEDVFANDYRAHVNAGYRGMHLQVLAAKALIARYYGQGPRFSYWNACSNPGREGMIEAQRFPGDFDGIGAGCPPLNTTMNNGLFHAWGVRTNTGPDGAAILTMDKLPILHKAVLDQCDAADGAKDGIVSDPFSCHPALAAIECRPGENPASCLTPAQVHVAEELYRGAHDAAGHRLTPGGVMPGSELAWTATVVPGARFGGPDEDRLATERAIRSHYSLPALPATWRLSDLRFDQATFDATTALSPLHDGTNPDLSGFAKAGHKLMLFMSLGDTNVLPQQTILYYLALQRQMGPKAVDGFARFYLLPGVYHCGGGDGPVIRNLLLPLMAWVERGVAPGALAGVHVPQGPDGRPQDGTVSDLTRPIFPYPYTARYTGKGDVRDAANWVKGPARPAPATLWDWPGAKFYTPGHMKWCSATATALQCRSTQ</sequence>
<dbReference type="PANTHER" id="PTHR33938">
    <property type="entry name" value="FERULOYL ESTERASE B-RELATED"/>
    <property type="match status" value="1"/>
</dbReference>
<comment type="caution">
    <text evidence="6">The sequence shown here is derived from an EMBL/GenBank/DDBJ whole genome shotgun (WGS) entry which is preliminary data.</text>
</comment>
<evidence type="ECO:0000256" key="4">
    <source>
        <dbReference type="ARBA" id="ARBA00023157"/>
    </source>
</evidence>
<organism evidence="6 7">
    <name type="scientific">Sphingomonas oryzagri</name>
    <dbReference type="NCBI Taxonomy" id="3042314"/>
    <lineage>
        <taxon>Bacteria</taxon>
        <taxon>Pseudomonadati</taxon>
        <taxon>Pseudomonadota</taxon>
        <taxon>Alphaproteobacteria</taxon>
        <taxon>Sphingomonadales</taxon>
        <taxon>Sphingomonadaceae</taxon>
        <taxon>Sphingomonas</taxon>
    </lineage>
</organism>
<dbReference type="InterPro" id="IPR011118">
    <property type="entry name" value="Tannase/feruloyl_esterase"/>
</dbReference>
<dbReference type="Pfam" id="PF07519">
    <property type="entry name" value="Tannase"/>
    <property type="match status" value="1"/>
</dbReference>
<gene>
    <name evidence="6" type="ORF">QGN17_10990</name>
</gene>
<evidence type="ECO:0000256" key="2">
    <source>
        <dbReference type="ARBA" id="ARBA00022729"/>
    </source>
</evidence>
<evidence type="ECO:0000313" key="7">
    <source>
        <dbReference type="Proteomes" id="UP001160625"/>
    </source>
</evidence>
<keyword evidence="1" id="KW-0719">Serine esterase</keyword>
<keyword evidence="4" id="KW-1015">Disulfide bond</keyword>
<dbReference type="GO" id="GO:0016787">
    <property type="term" value="F:hydrolase activity"/>
    <property type="evidence" value="ECO:0007669"/>
    <property type="project" value="UniProtKB-KW"/>
</dbReference>
<evidence type="ECO:0000313" key="6">
    <source>
        <dbReference type="EMBL" id="MDH7639256.1"/>
    </source>
</evidence>
<dbReference type="PANTHER" id="PTHR33938:SF15">
    <property type="entry name" value="FERULOYL ESTERASE B-RELATED"/>
    <property type="match status" value="1"/>
</dbReference>
<dbReference type="RefSeq" id="WP_281044526.1">
    <property type="nucleotide sequence ID" value="NZ_JARYGZ010000001.1"/>
</dbReference>
<evidence type="ECO:0000256" key="3">
    <source>
        <dbReference type="ARBA" id="ARBA00022801"/>
    </source>
</evidence>
<protein>
    <submittedName>
        <fullName evidence="6">Tannase/feruloyl esterase family alpha/beta hydrolase</fullName>
    </submittedName>
</protein>
<feature type="chain" id="PRO_5045133034" evidence="5">
    <location>
        <begin position="30"/>
        <end position="572"/>
    </location>
</feature>
<proteinExistence type="predicted"/>
<accession>A0ABT6N1T4</accession>
<evidence type="ECO:0000256" key="5">
    <source>
        <dbReference type="SAM" id="SignalP"/>
    </source>
</evidence>